<evidence type="ECO:0000259" key="1">
    <source>
        <dbReference type="Pfam" id="PF01243"/>
    </source>
</evidence>
<evidence type="ECO:0000313" key="2">
    <source>
        <dbReference type="EMBL" id="SNT75047.1"/>
    </source>
</evidence>
<protein>
    <submittedName>
        <fullName evidence="2">Pyridoxamine 5'-phosphate oxidase</fullName>
    </submittedName>
</protein>
<dbReference type="Gene3D" id="2.30.110.10">
    <property type="entry name" value="Electron Transport, Fmn-binding Protein, Chain A"/>
    <property type="match status" value="1"/>
</dbReference>
<evidence type="ECO:0000313" key="3">
    <source>
        <dbReference type="Proteomes" id="UP000198307"/>
    </source>
</evidence>
<name>A0A239PZF3_9RHOB</name>
<dbReference type="OrthoDB" id="2664130at2"/>
<accession>A0A239PZF3</accession>
<reference evidence="2 3" key="1">
    <citation type="submission" date="2017-07" db="EMBL/GenBank/DDBJ databases">
        <authorList>
            <person name="Sun Z.S."/>
            <person name="Albrecht U."/>
            <person name="Echele G."/>
            <person name="Lee C.C."/>
        </authorList>
    </citation>
    <scope>NUCLEOTIDE SEQUENCE [LARGE SCALE GENOMIC DNA]</scope>
    <source>
        <strain evidence="2 3">DSM 14827</strain>
    </source>
</reference>
<organism evidence="2 3">
    <name type="scientific">Paracoccus seriniphilus</name>
    <dbReference type="NCBI Taxonomy" id="184748"/>
    <lineage>
        <taxon>Bacteria</taxon>
        <taxon>Pseudomonadati</taxon>
        <taxon>Pseudomonadota</taxon>
        <taxon>Alphaproteobacteria</taxon>
        <taxon>Rhodobacterales</taxon>
        <taxon>Paracoccaceae</taxon>
        <taxon>Paracoccus</taxon>
    </lineage>
</organism>
<dbReference type="RefSeq" id="WP_143811463.1">
    <property type="nucleotide sequence ID" value="NZ_CP067129.1"/>
</dbReference>
<keyword evidence="3" id="KW-1185">Reference proteome</keyword>
<dbReference type="AlphaFoldDB" id="A0A239PZF3"/>
<sequence length="155" mass="17262">MGQAFDPQVLLSEALMANLATLGDEGPRNAPAWFLWEGGAIWMPASGSNSSVRRLQADPRCAVEVTRFDNEAGILLHLGLRGRASIQVMDGARFRRLLSKYLGPEEARWNPWFIRNVAAIDDPDGRMIKLRPQTIFTNNVSYARSGPQLAWPPED</sequence>
<gene>
    <name evidence="2" type="ORF">SAMN05444959_109129</name>
</gene>
<dbReference type="SUPFAM" id="SSF50475">
    <property type="entry name" value="FMN-binding split barrel"/>
    <property type="match status" value="1"/>
</dbReference>
<feature type="domain" description="Pyridoxamine 5'-phosphate oxidase N-terminal" evidence="1">
    <location>
        <begin position="10"/>
        <end position="137"/>
    </location>
</feature>
<proteinExistence type="predicted"/>
<dbReference type="InterPro" id="IPR011576">
    <property type="entry name" value="Pyridox_Oxase_N"/>
</dbReference>
<dbReference type="InterPro" id="IPR012349">
    <property type="entry name" value="Split_barrel_FMN-bd"/>
</dbReference>
<dbReference type="EMBL" id="FZQB01000009">
    <property type="protein sequence ID" value="SNT75047.1"/>
    <property type="molecule type" value="Genomic_DNA"/>
</dbReference>
<dbReference type="Pfam" id="PF01243">
    <property type="entry name" value="PNPOx_N"/>
    <property type="match status" value="1"/>
</dbReference>
<dbReference type="Proteomes" id="UP000198307">
    <property type="component" value="Unassembled WGS sequence"/>
</dbReference>